<protein>
    <recommendedName>
        <fullName evidence="3">Cellobiose phosphorylase</fullName>
    </recommendedName>
</protein>
<dbReference type="Proteomes" id="UP000029278">
    <property type="component" value="Unassembled WGS sequence"/>
</dbReference>
<sequence length="1075" mass="119865">MTKYTFEQNAFVIEQFDQAKPFSSFLPGLAGLKGIPMWTFYVNRGQAVCSFGIRDKNSPIMEFSPASITYQSVAMKGFRTFVKIEGKQGVYEPFQSAFPDTAAKRRMRILPNELVIEETHEAQGLKFKVTYFHIPNDDYAALARKVEITNISGSPLKLELLDGMPEILPYGVENAGYKEIGNLLRSWMEVGNLDRGIPYYRVRSSTHDEAEVSEVQSGHFYLSFGDDGGKLPAIADFELIFGGNTSLAHPDRFAAEPLAALTAQPQYCTNKVPCAFSALSAELAPGESRCVYTLIGHIDSVERLNAKAPAIASPAYFAQKYGEAGALTESLTADIATKTALPLFDAYCRQSYLDNFLRGGYPFIFENGREGFVIHLYSRKHGDLERDYNFFSIAPEYYSQGNGNFRDANQNRRSDIYFNPRVGTFNIRMFFSLIQADGYNPLGVEGTSFRVPAANKDALTAYLDTAATGSREELAELCLGKFTPGKLSSFVNGRGIALNVTENEFLSGILTLADQHIEASFGEGYWSDHWTYNMDLVDSYLDIFPDRKEWLLFEEQEYAFFDSPARVLPRSEKYVIAAGGVRQYGALVHDEEKMEKFGLTLKDTNWLRTGHGTGEIYRTNLFVKLLSLGLIKFATLDPFGMGVEMEANKPGWNDAMNGLPGLFGSGMSETFELKRLLRFIEAACAEEGAADREIAVPEEIADLLEEVERLLAEHLNGTLAQFDYWDRVAAARERYREAIRFGIAGSERKVRLGGLGGTLRSMLGKIERGIREAIRLGGGLTPTYFAFEAAEYEPVLNGQGEPVISGYGLPKARVNKFAVRALPHFLEGPARWLKTVEDVNEAKQAYEKIRASDLFDERLGMYKTSVSLDGESHEIGRIRAFTPGWLERESVFLHMSYKYLLALLKSGLTEQFFAELRTSLIPFLDPAVYGRSTLENSSFIATSVNPDPQTHGRGYVARLSGSTAEFLSMWTAMMAGKRVFRMNGNELVLAFNPQLPGWLFDERGELSFRFLGTTDVTYVNPQKKNTYGADRAEIRRLTVLEQGGTRTVVDGPVLAGPLAEAVRSGQVQRIEIELG</sequence>
<keyword evidence="2" id="KW-1185">Reference proteome</keyword>
<comment type="caution">
    <text evidence="1">The sequence shown here is derived from an EMBL/GenBank/DDBJ whole genome shotgun (WGS) entry which is preliminary data.</text>
</comment>
<dbReference type="EMBL" id="JMQA01000028">
    <property type="protein sequence ID" value="KFN08524.1"/>
    <property type="molecule type" value="Genomic_DNA"/>
</dbReference>
<dbReference type="Gene3D" id="2.70.98.40">
    <property type="entry name" value="Glycoside hydrolase, family 65, N-terminal domain"/>
    <property type="match status" value="1"/>
</dbReference>
<evidence type="ECO:0000313" key="1">
    <source>
        <dbReference type="EMBL" id="KFN08524.1"/>
    </source>
</evidence>
<evidence type="ECO:0008006" key="3">
    <source>
        <dbReference type="Google" id="ProtNLM"/>
    </source>
</evidence>
<dbReference type="RefSeq" id="WP_036623986.1">
    <property type="nucleotide sequence ID" value="NZ_JAKOBR010000106.1"/>
</dbReference>
<dbReference type="OrthoDB" id="38684at2"/>
<dbReference type="InterPro" id="IPR008928">
    <property type="entry name" value="6-hairpin_glycosidase_sf"/>
</dbReference>
<dbReference type="HOGENOM" id="CLU_277846_0_0_9"/>
<dbReference type="GO" id="GO:0005975">
    <property type="term" value="P:carbohydrate metabolic process"/>
    <property type="evidence" value="ECO:0007669"/>
    <property type="project" value="InterPro"/>
</dbReference>
<gene>
    <name evidence="1" type="ORF">DJ90_5075</name>
</gene>
<name>A0A090ZB75_PAEMA</name>
<dbReference type="GeneID" id="77008029"/>
<dbReference type="InterPro" id="IPR012341">
    <property type="entry name" value="6hp_glycosidase-like_sf"/>
</dbReference>
<proteinExistence type="predicted"/>
<dbReference type="AlphaFoldDB" id="A0A090ZB75"/>
<dbReference type="InterPro" id="IPR037018">
    <property type="entry name" value="GH65_N"/>
</dbReference>
<evidence type="ECO:0000313" key="2">
    <source>
        <dbReference type="Proteomes" id="UP000029278"/>
    </source>
</evidence>
<dbReference type="STRING" id="44252.DJ90_5075"/>
<accession>A0A090ZB75</accession>
<dbReference type="PATRIC" id="fig|44252.3.peg.3086"/>
<dbReference type="GO" id="GO:0003824">
    <property type="term" value="F:catalytic activity"/>
    <property type="evidence" value="ECO:0007669"/>
    <property type="project" value="UniProtKB-ARBA"/>
</dbReference>
<organism evidence="1 2">
    <name type="scientific">Paenibacillus macerans</name>
    <name type="common">Bacillus macerans</name>
    <dbReference type="NCBI Taxonomy" id="44252"/>
    <lineage>
        <taxon>Bacteria</taxon>
        <taxon>Bacillati</taxon>
        <taxon>Bacillota</taxon>
        <taxon>Bacilli</taxon>
        <taxon>Bacillales</taxon>
        <taxon>Paenibacillaceae</taxon>
        <taxon>Paenibacillus</taxon>
    </lineage>
</organism>
<dbReference type="Gene3D" id="1.50.10.10">
    <property type="match status" value="1"/>
</dbReference>
<dbReference type="SUPFAM" id="SSF48208">
    <property type="entry name" value="Six-hairpin glycosidases"/>
    <property type="match status" value="1"/>
</dbReference>
<reference evidence="1 2" key="1">
    <citation type="submission" date="2014-04" db="EMBL/GenBank/DDBJ databases">
        <authorList>
            <person name="Bishop-Lilly K.A."/>
            <person name="Broomall S.M."/>
            <person name="Chain P.S."/>
            <person name="Chertkov O."/>
            <person name="Coyne S.R."/>
            <person name="Daligault H.E."/>
            <person name="Davenport K.W."/>
            <person name="Erkkila T."/>
            <person name="Frey K.G."/>
            <person name="Gibbons H.S."/>
            <person name="Gu W."/>
            <person name="Jaissle J."/>
            <person name="Johnson S.L."/>
            <person name="Koroleva G.I."/>
            <person name="Ladner J.T."/>
            <person name="Lo C.-C."/>
            <person name="Minogue T.D."/>
            <person name="Munk C."/>
            <person name="Palacios G.F."/>
            <person name="Redden C.L."/>
            <person name="Rosenzweig C.N."/>
            <person name="Scholz M.B."/>
            <person name="Teshima H."/>
            <person name="Xu Y."/>
        </authorList>
    </citation>
    <scope>NUCLEOTIDE SEQUENCE [LARGE SCALE GENOMIC DNA]</scope>
    <source>
        <strain evidence="1 2">8244</strain>
    </source>
</reference>